<protein>
    <submittedName>
        <fullName evidence="1">Uncharacterized protein</fullName>
    </submittedName>
</protein>
<accession>A0A6C0JRM7</accession>
<dbReference type="EMBL" id="MN740695">
    <property type="protein sequence ID" value="QHU08219.1"/>
    <property type="molecule type" value="Genomic_DNA"/>
</dbReference>
<organism evidence="1">
    <name type="scientific">viral metagenome</name>
    <dbReference type="NCBI Taxonomy" id="1070528"/>
    <lineage>
        <taxon>unclassified sequences</taxon>
        <taxon>metagenomes</taxon>
        <taxon>organismal metagenomes</taxon>
    </lineage>
</organism>
<evidence type="ECO:0000313" key="1">
    <source>
        <dbReference type="EMBL" id="QHU08219.1"/>
    </source>
</evidence>
<sequence>MPCVSSSHVNINPVPVCTVGCCDQAAPFSSDKVCCDVDNSANTAWSSFTVQTATVTDSSVFSPLVAAVGGVIQKGFYRVSDKTLYATYQVRGSFVSGVSGYYAFNLPPGLALDTNFTGTLSTPDYNTLGYGFFNGIQGTTYSNYNVNPIAFTSTYVGLFVGYDVNHIIDTTLCPISDEITLLSFNIIAPLA</sequence>
<proteinExistence type="predicted"/>
<reference evidence="1" key="1">
    <citation type="journal article" date="2020" name="Nature">
        <title>Giant virus diversity and host interactions through global metagenomics.</title>
        <authorList>
            <person name="Schulz F."/>
            <person name="Roux S."/>
            <person name="Paez-Espino D."/>
            <person name="Jungbluth S."/>
            <person name="Walsh D.A."/>
            <person name="Denef V.J."/>
            <person name="McMahon K.D."/>
            <person name="Konstantinidis K.T."/>
            <person name="Eloe-Fadrosh E.A."/>
            <person name="Kyrpides N.C."/>
            <person name="Woyke T."/>
        </authorList>
    </citation>
    <scope>NUCLEOTIDE SEQUENCE</scope>
    <source>
        <strain evidence="1">GVMAG-S-1062768-28</strain>
    </source>
</reference>
<dbReference type="AlphaFoldDB" id="A0A6C0JRM7"/>
<name>A0A6C0JRM7_9ZZZZ</name>